<comment type="caution">
    <text evidence="1">The sequence shown here is derived from an EMBL/GenBank/DDBJ whole genome shotgun (WGS) entry which is preliminary data.</text>
</comment>
<reference evidence="1 2" key="1">
    <citation type="submission" date="2022-03" db="EMBL/GenBank/DDBJ databases">
        <title>Pseudonocardia alaer sp. nov., a novel actinomycete isolated from reed forest soil.</title>
        <authorList>
            <person name="Wang L."/>
        </authorList>
    </citation>
    <scope>NUCLEOTIDE SEQUENCE [LARGE SCALE GENOMIC DNA]</scope>
    <source>
        <strain evidence="1 2">Y-16303</strain>
    </source>
</reference>
<evidence type="ECO:0000313" key="1">
    <source>
        <dbReference type="EMBL" id="MCH6171283.1"/>
    </source>
</evidence>
<dbReference type="RefSeq" id="WP_241042089.1">
    <property type="nucleotide sequence ID" value="NZ_BAAAJF010000010.1"/>
</dbReference>
<accession>A0ABS9TS95</accession>
<gene>
    <name evidence="1" type="ORF">MMF94_36780</name>
</gene>
<evidence type="ECO:0000313" key="2">
    <source>
        <dbReference type="Proteomes" id="UP001299970"/>
    </source>
</evidence>
<name>A0ABS9TS95_9PSEU</name>
<sequence length="155" mass="15973">MIAALALSGCGPRLPPLPTGTGPASTAPALSAEAELAEEFRSAAAELDALERKLVACTDVDPTLCPHAVSNAGQLTDRLRADVDQLSGRMRVNAYAGPDTGTVSLLRGALDLSDEAQAEASPVCSDADADTCAGKVHSIIFSIRVIGNYVEILLK</sequence>
<keyword evidence="2" id="KW-1185">Reference proteome</keyword>
<protein>
    <submittedName>
        <fullName evidence="1">Uncharacterized protein</fullName>
    </submittedName>
</protein>
<dbReference type="Proteomes" id="UP001299970">
    <property type="component" value="Unassembled WGS sequence"/>
</dbReference>
<organism evidence="1 2">
    <name type="scientific">Pseudonocardia alaniniphila</name>
    <dbReference type="NCBI Taxonomy" id="75291"/>
    <lineage>
        <taxon>Bacteria</taxon>
        <taxon>Bacillati</taxon>
        <taxon>Actinomycetota</taxon>
        <taxon>Actinomycetes</taxon>
        <taxon>Pseudonocardiales</taxon>
        <taxon>Pseudonocardiaceae</taxon>
        <taxon>Pseudonocardia</taxon>
    </lineage>
</organism>
<dbReference type="EMBL" id="JAKXMK010000041">
    <property type="protein sequence ID" value="MCH6171283.1"/>
    <property type="molecule type" value="Genomic_DNA"/>
</dbReference>
<proteinExistence type="predicted"/>